<sequence length="240" mass="27876">MRKIYKKNEKKYMSIIEHLDELRERIITSIIFFSITSFIFLIYTKQITFILQKPAIGIKFFQLAPGEYLFVSAKISLYCALIINFPIIIYQILEFVRPGLTKQETMYVIPITISSIILFFLGIIFSYQLLIPLTLNFLINYGSEIIEPIWSFDEYFNFILSIILSTGICFQMPIIQVLLGLNNVIQYKEMLQKWKYIAFTASIIGAIITPSTDPITQTCLTITILILYFTGIIILKIIKK</sequence>
<dbReference type="InterPro" id="IPR002033">
    <property type="entry name" value="TatC"/>
</dbReference>
<dbReference type="PANTHER" id="PTHR30371:SF0">
    <property type="entry name" value="SEC-INDEPENDENT PROTEIN TRANSLOCASE PROTEIN TATC, CHLOROPLASTIC-RELATED"/>
    <property type="match status" value="1"/>
</dbReference>
<feature type="transmembrane region" description="Helical" evidence="6">
    <location>
        <begin position="105"/>
        <end position="130"/>
    </location>
</feature>
<proteinExistence type="inferred from homology"/>
<gene>
    <name evidence="7" type="primary">tatC</name>
</gene>
<evidence type="ECO:0000256" key="5">
    <source>
        <dbReference type="ARBA" id="ARBA00023136"/>
    </source>
</evidence>
<dbReference type="GO" id="GO:0065002">
    <property type="term" value="P:intracellular protein transmembrane transport"/>
    <property type="evidence" value="ECO:0007669"/>
    <property type="project" value="TreeGrafter"/>
</dbReference>
<feature type="transmembrane region" description="Helical" evidence="6">
    <location>
        <begin position="215"/>
        <end position="238"/>
    </location>
</feature>
<dbReference type="NCBIfam" id="TIGR00945">
    <property type="entry name" value="tatC"/>
    <property type="match status" value="1"/>
</dbReference>
<keyword evidence="5 6" id="KW-0472">Membrane</keyword>
<dbReference type="PRINTS" id="PR01840">
    <property type="entry name" value="TATCFAMILY"/>
</dbReference>
<dbReference type="PROSITE" id="PS01218">
    <property type="entry name" value="TATC"/>
    <property type="match status" value="1"/>
</dbReference>
<evidence type="ECO:0000256" key="6">
    <source>
        <dbReference type="SAM" id="Phobius"/>
    </source>
</evidence>
<dbReference type="GO" id="GO:0009977">
    <property type="term" value="F:proton motive force dependent protein transmembrane transporter activity"/>
    <property type="evidence" value="ECO:0007669"/>
    <property type="project" value="TreeGrafter"/>
</dbReference>
<dbReference type="PANTHER" id="PTHR30371">
    <property type="entry name" value="SEC-INDEPENDENT PROTEIN TRANSLOCASE PROTEIN TATC"/>
    <property type="match status" value="1"/>
</dbReference>
<feature type="transmembrane region" description="Helical" evidence="6">
    <location>
        <begin position="193"/>
        <end position="209"/>
    </location>
</feature>
<evidence type="ECO:0000256" key="4">
    <source>
        <dbReference type="ARBA" id="ARBA00022989"/>
    </source>
</evidence>
<geneLocation type="chloroplast" evidence="7"/>
<dbReference type="GO" id="GO:0043953">
    <property type="term" value="P:protein transport by the Tat complex"/>
    <property type="evidence" value="ECO:0007669"/>
    <property type="project" value="TreeGrafter"/>
</dbReference>
<protein>
    <submittedName>
        <fullName evidence="7">Sec-independent protein translocase component TatC</fullName>
    </submittedName>
</protein>
<keyword evidence="7" id="KW-0934">Plastid</keyword>
<comment type="similarity">
    <text evidence="2">Belongs to the TatC family.</text>
</comment>
<dbReference type="HAMAP" id="MF_00902">
    <property type="entry name" value="TatC"/>
    <property type="match status" value="1"/>
</dbReference>
<keyword evidence="4 6" id="KW-1133">Transmembrane helix</keyword>
<feature type="transmembrane region" description="Helical" evidence="6">
    <location>
        <begin position="26"/>
        <end position="44"/>
    </location>
</feature>
<comment type="subcellular location">
    <subcellularLocation>
        <location evidence="1">Membrane</location>
        <topology evidence="1">Multi-pass membrane protein</topology>
    </subcellularLocation>
</comment>
<evidence type="ECO:0000256" key="1">
    <source>
        <dbReference type="ARBA" id="ARBA00004141"/>
    </source>
</evidence>
<dbReference type="AlphaFoldDB" id="A0A1Z1MTB9"/>
<dbReference type="GO" id="GO:0033281">
    <property type="term" value="C:TAT protein transport complex"/>
    <property type="evidence" value="ECO:0007669"/>
    <property type="project" value="TreeGrafter"/>
</dbReference>
<keyword evidence="7" id="KW-0150">Chloroplast</keyword>
<evidence type="ECO:0000313" key="7">
    <source>
        <dbReference type="EMBL" id="ARW69333.1"/>
    </source>
</evidence>
<feature type="transmembrane region" description="Helical" evidence="6">
    <location>
        <begin position="158"/>
        <end position="181"/>
    </location>
</feature>
<dbReference type="Pfam" id="PF00902">
    <property type="entry name" value="TatC"/>
    <property type="match status" value="1"/>
</dbReference>
<dbReference type="InterPro" id="IPR019820">
    <property type="entry name" value="Sec-indep_translocase_CS"/>
</dbReference>
<dbReference type="EMBL" id="MF101456">
    <property type="protein sequence ID" value="ARW69333.1"/>
    <property type="molecule type" value="Genomic_DNA"/>
</dbReference>
<organism evidence="7">
    <name type="scientific">Polysiphonia sp</name>
    <dbReference type="NCBI Taxonomy" id="1967842"/>
    <lineage>
        <taxon>Eukaryota</taxon>
        <taxon>Rhodophyta</taxon>
        <taxon>Florideophyceae</taxon>
        <taxon>Rhodymeniophycidae</taxon>
        <taxon>Ceramiales</taxon>
        <taxon>Rhodomelaceae</taxon>
        <taxon>Polysiphonioideae</taxon>
        <taxon>Polysiphonia</taxon>
    </lineage>
</organism>
<evidence type="ECO:0000256" key="2">
    <source>
        <dbReference type="ARBA" id="ARBA00008882"/>
    </source>
</evidence>
<evidence type="ECO:0000256" key="3">
    <source>
        <dbReference type="ARBA" id="ARBA00022692"/>
    </source>
</evidence>
<reference evidence="7" key="1">
    <citation type="journal article" date="2017" name="J. Phycol.">
        <title>Analysis of chloroplast genomes and a supermatrix inform reclassification of the Rhodomelaceae (Rhodophyta).</title>
        <authorList>
            <person name="Diaz-Tapia P."/>
            <person name="Maggs C.A."/>
            <person name="West J.A."/>
            <person name="Verbruggen H."/>
        </authorList>
    </citation>
    <scope>NUCLEOTIDE SEQUENCE</scope>
    <source>
        <strain evidence="7">PD1760</strain>
    </source>
</reference>
<name>A0A1Z1MTB9_9FLOR</name>
<feature type="transmembrane region" description="Helical" evidence="6">
    <location>
        <begin position="75"/>
        <end position="93"/>
    </location>
</feature>
<keyword evidence="3 6" id="KW-0812">Transmembrane</keyword>
<accession>A0A1Z1MTB9</accession>